<dbReference type="InterPro" id="IPR010319">
    <property type="entry name" value="Transglutaminase-like_Cys_pept"/>
</dbReference>
<protein>
    <submittedName>
        <fullName evidence="2">Transglutaminase</fullName>
    </submittedName>
</protein>
<evidence type="ECO:0000313" key="2">
    <source>
        <dbReference type="EMBL" id="ATQ69914.1"/>
    </source>
</evidence>
<organism evidence="2 3">
    <name type="scientific">Methylosinus trichosporium (strain ATCC 35070 / NCIMB 11131 / UNIQEM 75 / OB3b)</name>
    <dbReference type="NCBI Taxonomy" id="595536"/>
    <lineage>
        <taxon>Bacteria</taxon>
        <taxon>Pseudomonadati</taxon>
        <taxon>Pseudomonadota</taxon>
        <taxon>Alphaproteobacteria</taxon>
        <taxon>Hyphomicrobiales</taxon>
        <taxon>Methylocystaceae</taxon>
        <taxon>Methylosinus</taxon>
    </lineage>
</organism>
<dbReference type="EMBL" id="CP023737">
    <property type="protein sequence ID" value="ATQ69914.1"/>
    <property type="molecule type" value="Genomic_DNA"/>
</dbReference>
<feature type="signal peptide" evidence="1">
    <location>
        <begin position="1"/>
        <end position="22"/>
    </location>
</feature>
<proteinExistence type="predicted"/>
<gene>
    <name evidence="2" type="ORF">CQW49_20015</name>
</gene>
<dbReference type="PANTHER" id="PTHR39327">
    <property type="match status" value="1"/>
</dbReference>
<dbReference type="Pfam" id="PF06035">
    <property type="entry name" value="Peptidase_C93"/>
    <property type="match status" value="1"/>
</dbReference>
<dbReference type="Proteomes" id="UP000230709">
    <property type="component" value="Chromosome"/>
</dbReference>
<dbReference type="STRING" id="595536.GCA_000178815_01190"/>
<feature type="chain" id="PRO_5013547903" evidence="1">
    <location>
        <begin position="23"/>
        <end position="199"/>
    </location>
</feature>
<name>A0A2D2D4P4_METT3</name>
<accession>A0A2D2D4P4</accession>
<sequence length="199" mass="22500">MFAFIARLLVLTAAISSVSAFAQAPKASFAATGEATSIPYGWMDFCSRRPQECRQAALPATDIALTREAWTQIDEVNRAVNAAIEPISNLEHWGTIADHWDYPTDGKGDCKIYALEKRRRLIEMGFPRQALLMTIVRDHHDQGHTILTLRTSRGDFILDNLTDAVKPWEKTGYRFVKRQSQEDPNVWLAIEARQRVGAR</sequence>
<keyword evidence="1" id="KW-0732">Signal</keyword>
<dbReference type="KEGG" id="mtw:CQW49_20015"/>
<dbReference type="AlphaFoldDB" id="A0A2D2D4P4"/>
<evidence type="ECO:0000313" key="3">
    <source>
        <dbReference type="Proteomes" id="UP000230709"/>
    </source>
</evidence>
<reference evidence="3" key="1">
    <citation type="submission" date="2017-10" db="EMBL/GenBank/DDBJ databases">
        <title>Completed PacBio SMRT sequence of Methylosinus trichosporium OB3b reveals presence of a third large plasmid.</title>
        <authorList>
            <person name="Charles T.C."/>
            <person name="Lynch M.D.J."/>
            <person name="Heil J.R."/>
            <person name="Cheng J."/>
        </authorList>
    </citation>
    <scope>NUCLEOTIDE SEQUENCE [LARGE SCALE GENOMIC DNA]</scope>
    <source>
        <strain evidence="3">OB3b</strain>
    </source>
</reference>
<dbReference type="PANTHER" id="PTHR39327:SF1">
    <property type="entry name" value="BLR5470 PROTEIN"/>
    <property type="match status" value="1"/>
</dbReference>
<dbReference type="RefSeq" id="WP_003609489.1">
    <property type="nucleotide sequence ID" value="NZ_ADVE02000001.1"/>
</dbReference>
<keyword evidence="3" id="KW-1185">Reference proteome</keyword>
<evidence type="ECO:0000256" key="1">
    <source>
        <dbReference type="SAM" id="SignalP"/>
    </source>
</evidence>
<dbReference type="Gene3D" id="3.10.620.30">
    <property type="match status" value="1"/>
</dbReference>